<dbReference type="Pfam" id="PF04073">
    <property type="entry name" value="tRNA_edit"/>
    <property type="match status" value="1"/>
</dbReference>
<dbReference type="InterPro" id="IPR036754">
    <property type="entry name" value="YbaK/aa-tRNA-synt-asso_dom_sf"/>
</dbReference>
<dbReference type="Pfam" id="PF00587">
    <property type="entry name" value="tRNA-synt_2b"/>
    <property type="match status" value="1"/>
</dbReference>
<name>A0A0F0CP14_9BACT</name>
<evidence type="ECO:0000259" key="13">
    <source>
        <dbReference type="PROSITE" id="PS50862"/>
    </source>
</evidence>
<protein>
    <recommendedName>
        <fullName evidence="12">Proline--tRNA ligase</fullName>
        <ecNumber evidence="12">6.1.1.15</ecNumber>
    </recommendedName>
    <alternativeName>
        <fullName evidence="12">Prolyl-tRNA synthetase</fullName>
        <shortName evidence="12">ProRS</shortName>
    </alternativeName>
</protein>
<dbReference type="FunFam" id="3.30.930.10:FF:000065">
    <property type="entry name" value="Proline--tRNA ligase"/>
    <property type="match status" value="1"/>
</dbReference>
<dbReference type="GO" id="GO:0006433">
    <property type="term" value="P:prolyl-tRNA aminoacylation"/>
    <property type="evidence" value="ECO:0007669"/>
    <property type="project" value="UniProtKB-UniRule"/>
</dbReference>
<dbReference type="CDD" id="cd00861">
    <property type="entry name" value="ProRS_anticodon_short"/>
    <property type="match status" value="1"/>
</dbReference>
<dbReference type="CDD" id="cd00779">
    <property type="entry name" value="ProRS_core_prok"/>
    <property type="match status" value="1"/>
</dbReference>
<evidence type="ECO:0000256" key="3">
    <source>
        <dbReference type="ARBA" id="ARBA00022490"/>
    </source>
</evidence>
<comment type="function">
    <text evidence="10 12">Catalyzes the attachment of proline to tRNA(Pro) in a two-step reaction: proline is first activated by ATP to form Pro-AMP and then transferred to the acceptor end of tRNA(Pro). As ProRS can inadvertently accommodate and process non-cognate amino acids such as alanine and cysteine, to avoid such errors it has two additional distinct editing activities against alanine. One activity is designated as 'pretransfer' editing and involves the tRNA(Pro)-independent hydrolysis of activated Ala-AMP. The other activity is designated 'posttransfer' editing and involves deacylation of mischarged Ala-tRNA(Pro). The misacylated Cys-tRNA(Pro) is not edited by ProRS.</text>
</comment>
<dbReference type="InterPro" id="IPR002316">
    <property type="entry name" value="Pro-tRNA-ligase_IIa"/>
</dbReference>
<evidence type="ECO:0000256" key="2">
    <source>
        <dbReference type="ARBA" id="ARBA00011738"/>
    </source>
</evidence>
<dbReference type="PROSITE" id="PS50862">
    <property type="entry name" value="AA_TRNA_LIGASE_II"/>
    <property type="match status" value="1"/>
</dbReference>
<dbReference type="GO" id="GO:0005829">
    <property type="term" value="C:cytosol"/>
    <property type="evidence" value="ECO:0007669"/>
    <property type="project" value="TreeGrafter"/>
</dbReference>
<dbReference type="InterPro" id="IPR002314">
    <property type="entry name" value="aa-tRNA-synt_IIb"/>
</dbReference>
<evidence type="ECO:0000313" key="15">
    <source>
        <dbReference type="Proteomes" id="UP000033428"/>
    </source>
</evidence>
<dbReference type="HAMAP" id="MF_01569">
    <property type="entry name" value="Pro_tRNA_synth_type1"/>
    <property type="match status" value="1"/>
</dbReference>
<evidence type="ECO:0000256" key="7">
    <source>
        <dbReference type="ARBA" id="ARBA00022917"/>
    </source>
</evidence>
<dbReference type="FunFam" id="3.30.930.10:FF:000042">
    <property type="entry name" value="probable proline--tRNA ligase, mitochondrial"/>
    <property type="match status" value="1"/>
</dbReference>
<sequence>MRWTEFLIPTLKEDPQDAEAVSHKLMVRAGLIRRLTAGAYIYLPLGLKVLKKVEQIVREEMNKTGAIELFMPALQPVELWKKTGRYDVIGDVMIKFLDRHGKEIALGPTHEEIITDLVSREIRSYKDLPICLYQIQTKFRDEVRPRFGVVRSSEFIMKDAYSFDKDEDALEIAYSRMYQAYCNIFTRCGLPYIPVLADTGMMGGRVSHEFMIPSLIGEDRIVVCSSCKYAASTEIAPAVLREGAGAGEEKFLEKNLVNTPGKVKVDDISVLLNVSKEKIIKTLIYMADGKPVAILLRGDHEANEAKIKNKLKVVRFAMADEKNILDVTRGARGFSGPCGLNIPIYADFAVKGIINAVTGANIVDAHYVNVNYERDFNVTEWIDARVITEKDPCPKCGAGIEIKNALEVGHTFKLGTKYSQALNAKYLDENGHEKVLVMGCYGIGVTRIIPAIIETNADKDGIVWPITVAPYEVIVICLNNKDDMESAKEAERIYRELSAKNIDALLDDRFDKSPGVKFKDADLIGIPLQIVVGKKSLAEGNVEIRDRKMKSSHLINKEEAAEYIYQKIKILTRNLSKN</sequence>
<evidence type="ECO:0000256" key="10">
    <source>
        <dbReference type="ARBA" id="ARBA00053664"/>
    </source>
</evidence>
<comment type="subunit">
    <text evidence="2 12">Homodimer.</text>
</comment>
<keyword evidence="3 12" id="KW-0963">Cytoplasm</keyword>
<dbReference type="Proteomes" id="UP000033428">
    <property type="component" value="Unassembled WGS sequence"/>
</dbReference>
<dbReference type="InterPro" id="IPR050062">
    <property type="entry name" value="Pro-tRNA_synthetase"/>
</dbReference>
<gene>
    <name evidence="12" type="primary">proS</name>
    <name evidence="14" type="ORF">OMAG_002403</name>
</gene>
<dbReference type="Gene3D" id="3.30.930.10">
    <property type="entry name" value="Bira Bifunctional Protein, Domain 2"/>
    <property type="match status" value="2"/>
</dbReference>
<evidence type="ECO:0000256" key="5">
    <source>
        <dbReference type="ARBA" id="ARBA00022741"/>
    </source>
</evidence>
<dbReference type="SUPFAM" id="SSF55681">
    <property type="entry name" value="Class II aaRS and biotin synthetases"/>
    <property type="match status" value="1"/>
</dbReference>
<dbReference type="GO" id="GO:0004827">
    <property type="term" value="F:proline-tRNA ligase activity"/>
    <property type="evidence" value="ECO:0007669"/>
    <property type="project" value="UniProtKB-UniRule"/>
</dbReference>
<comment type="subcellular location">
    <subcellularLocation>
        <location evidence="1 12">Cytoplasm</location>
    </subcellularLocation>
</comment>
<evidence type="ECO:0000256" key="1">
    <source>
        <dbReference type="ARBA" id="ARBA00004496"/>
    </source>
</evidence>
<evidence type="ECO:0000256" key="9">
    <source>
        <dbReference type="ARBA" id="ARBA00047671"/>
    </source>
</evidence>
<dbReference type="EMBL" id="JYNY01000495">
    <property type="protein sequence ID" value="KJJ83744.1"/>
    <property type="molecule type" value="Genomic_DNA"/>
</dbReference>
<dbReference type="InterPro" id="IPR045864">
    <property type="entry name" value="aa-tRNA-synth_II/BPL/LPL"/>
</dbReference>
<comment type="similarity">
    <text evidence="11 12">Belongs to the class-II aminoacyl-tRNA synthetase family. ProS type 1 subfamily.</text>
</comment>
<keyword evidence="5 12" id="KW-0547">Nucleotide-binding</keyword>
<comment type="catalytic activity">
    <reaction evidence="9 12">
        <text>tRNA(Pro) + L-proline + ATP = L-prolyl-tRNA(Pro) + AMP + diphosphate</text>
        <dbReference type="Rhea" id="RHEA:14305"/>
        <dbReference type="Rhea" id="RHEA-COMP:9700"/>
        <dbReference type="Rhea" id="RHEA-COMP:9702"/>
        <dbReference type="ChEBI" id="CHEBI:30616"/>
        <dbReference type="ChEBI" id="CHEBI:33019"/>
        <dbReference type="ChEBI" id="CHEBI:60039"/>
        <dbReference type="ChEBI" id="CHEBI:78442"/>
        <dbReference type="ChEBI" id="CHEBI:78532"/>
        <dbReference type="ChEBI" id="CHEBI:456215"/>
        <dbReference type="EC" id="6.1.1.15"/>
    </reaction>
</comment>
<dbReference type="NCBIfam" id="NF006625">
    <property type="entry name" value="PRK09194.1"/>
    <property type="match status" value="1"/>
</dbReference>
<keyword evidence="4 12" id="KW-0436">Ligase</keyword>
<evidence type="ECO:0000256" key="4">
    <source>
        <dbReference type="ARBA" id="ARBA00022598"/>
    </source>
</evidence>
<proteinExistence type="inferred from homology"/>
<dbReference type="EC" id="6.1.1.15" evidence="12"/>
<dbReference type="CDD" id="cd04334">
    <property type="entry name" value="ProRS-INS"/>
    <property type="match status" value="1"/>
</dbReference>
<dbReference type="InterPro" id="IPR004154">
    <property type="entry name" value="Anticodon-bd"/>
</dbReference>
<dbReference type="NCBIfam" id="TIGR00409">
    <property type="entry name" value="proS_fam_II"/>
    <property type="match status" value="1"/>
</dbReference>
<dbReference type="SUPFAM" id="SSF55826">
    <property type="entry name" value="YbaK/ProRS associated domain"/>
    <property type="match status" value="1"/>
</dbReference>
<dbReference type="GO" id="GO:0002161">
    <property type="term" value="F:aminoacyl-tRNA deacylase activity"/>
    <property type="evidence" value="ECO:0007669"/>
    <property type="project" value="InterPro"/>
</dbReference>
<dbReference type="GO" id="GO:0005524">
    <property type="term" value="F:ATP binding"/>
    <property type="evidence" value="ECO:0007669"/>
    <property type="project" value="UniProtKB-UniRule"/>
</dbReference>
<dbReference type="InterPro" id="IPR023717">
    <property type="entry name" value="Pro-tRNA-Synthase_IIa_type1"/>
</dbReference>
<keyword evidence="7 12" id="KW-0648">Protein biosynthesis</keyword>
<keyword evidence="8 12" id="KW-0030">Aminoacyl-tRNA synthetase</keyword>
<evidence type="ECO:0000313" key="14">
    <source>
        <dbReference type="EMBL" id="KJJ83744.1"/>
    </source>
</evidence>
<dbReference type="InterPro" id="IPR006195">
    <property type="entry name" value="aa-tRNA-synth_II"/>
</dbReference>
<dbReference type="InterPro" id="IPR044140">
    <property type="entry name" value="ProRS_anticodon_short"/>
</dbReference>
<dbReference type="Gene3D" id="3.40.50.800">
    <property type="entry name" value="Anticodon-binding domain"/>
    <property type="match status" value="1"/>
</dbReference>
<evidence type="ECO:0000256" key="11">
    <source>
        <dbReference type="ARBA" id="ARBA00060755"/>
    </source>
</evidence>
<dbReference type="InterPro" id="IPR033730">
    <property type="entry name" value="ProRS_core_prok"/>
</dbReference>
<dbReference type="SUPFAM" id="SSF52954">
    <property type="entry name" value="Class II aaRS ABD-related"/>
    <property type="match status" value="1"/>
</dbReference>
<comment type="caution">
    <text evidence="14">The sequence shown here is derived from an EMBL/GenBank/DDBJ whole genome shotgun (WGS) entry which is preliminary data.</text>
</comment>
<dbReference type="PRINTS" id="PR01046">
    <property type="entry name" value="TRNASYNTHPRO"/>
</dbReference>
<feature type="domain" description="Aminoacyl-transfer RNA synthetases class-II family profile" evidence="13">
    <location>
        <begin position="33"/>
        <end position="465"/>
    </location>
</feature>
<reference evidence="14 15" key="1">
    <citation type="submission" date="2015-02" db="EMBL/GenBank/DDBJ databases">
        <title>Single-cell genomics of uncultivated deep-branching MTB reveals a conserved set of magnetosome genes.</title>
        <authorList>
            <person name="Kolinko S."/>
            <person name="Richter M."/>
            <person name="Glockner F.O."/>
            <person name="Brachmann A."/>
            <person name="Schuler D."/>
        </authorList>
    </citation>
    <scope>NUCLEOTIDE SEQUENCE [LARGE SCALE GENOMIC DNA]</scope>
    <source>
        <strain evidence="14">SKK-01</strain>
    </source>
</reference>
<dbReference type="PANTHER" id="PTHR42753:SF2">
    <property type="entry name" value="PROLINE--TRNA LIGASE"/>
    <property type="match status" value="1"/>
</dbReference>
<dbReference type="InterPro" id="IPR004500">
    <property type="entry name" value="Pro-tRNA-synth_IIa_bac-type"/>
</dbReference>
<keyword evidence="6 12" id="KW-0067">ATP-binding</keyword>
<dbReference type="AlphaFoldDB" id="A0A0F0CP14"/>
<dbReference type="Gene3D" id="3.90.960.10">
    <property type="entry name" value="YbaK/aminoacyl-tRNA synthetase-associated domain"/>
    <property type="match status" value="1"/>
</dbReference>
<evidence type="ECO:0000256" key="6">
    <source>
        <dbReference type="ARBA" id="ARBA00022840"/>
    </source>
</evidence>
<comment type="domain">
    <text evidence="12">Consists of three domains: the N-terminal catalytic domain, the editing domain and the C-terminal anticodon-binding domain.</text>
</comment>
<accession>A0A0F0CP14</accession>
<dbReference type="Pfam" id="PF03129">
    <property type="entry name" value="HGTP_anticodon"/>
    <property type="match status" value="1"/>
</dbReference>
<keyword evidence="15" id="KW-1185">Reference proteome</keyword>
<dbReference type="PATRIC" id="fig|1609969.3.peg.2572"/>
<evidence type="ECO:0000256" key="8">
    <source>
        <dbReference type="ARBA" id="ARBA00023146"/>
    </source>
</evidence>
<dbReference type="PANTHER" id="PTHR42753">
    <property type="entry name" value="MITOCHONDRIAL RIBOSOME PROTEIN L39/PROLYL-TRNA LIGASE FAMILY MEMBER"/>
    <property type="match status" value="1"/>
</dbReference>
<dbReference type="InterPro" id="IPR007214">
    <property type="entry name" value="YbaK/aa-tRNA-synth-assoc-dom"/>
</dbReference>
<dbReference type="InterPro" id="IPR036621">
    <property type="entry name" value="Anticodon-bd_dom_sf"/>
</dbReference>
<organism evidence="14 15">
    <name type="scientific">Candidatus Omnitrophus magneticus</name>
    <dbReference type="NCBI Taxonomy" id="1609969"/>
    <lineage>
        <taxon>Bacteria</taxon>
        <taxon>Pseudomonadati</taxon>
        <taxon>Candidatus Omnitrophota</taxon>
        <taxon>Candidatus Omnitrophus</taxon>
    </lineage>
</organism>
<evidence type="ECO:0000256" key="12">
    <source>
        <dbReference type="HAMAP-Rule" id="MF_01569"/>
    </source>
</evidence>